<dbReference type="PANTHER" id="PTHR33270:SF24">
    <property type="entry name" value="EXPRESSED PROTEIN"/>
    <property type="match status" value="1"/>
</dbReference>
<proteinExistence type="predicted"/>
<sequence length="230" mass="24697">MPPVAPPADQKAGPGPRQPRHAGTLAAPRESLAQRSASFHGLGAAEQQLQQRDGLLLRQRPRTHPDLLAGVRDRSFRRTGTDRGGDAAAARAPWAGAGGRAAPSKVLVTVAVQRSMWPLHVMARAEWRVADLVAAAVGLYVRERRRPLLPSADPSAFGLHYSQFSLQSLDPDEKVVELGSRSFFLCPKAAAAAASSSTCPTEAREVTAAPADRPSMLPPWLGFVHFWPLL</sequence>
<keyword evidence="4" id="KW-1185">Reference proteome</keyword>
<accession>A0A8T0WU14</accession>
<feature type="region of interest" description="Disordered" evidence="1">
    <location>
        <begin position="57"/>
        <end position="91"/>
    </location>
</feature>
<organism evidence="3 4">
    <name type="scientific">Panicum virgatum</name>
    <name type="common">Blackwell switchgrass</name>
    <dbReference type="NCBI Taxonomy" id="38727"/>
    <lineage>
        <taxon>Eukaryota</taxon>
        <taxon>Viridiplantae</taxon>
        <taxon>Streptophyta</taxon>
        <taxon>Embryophyta</taxon>
        <taxon>Tracheophyta</taxon>
        <taxon>Spermatophyta</taxon>
        <taxon>Magnoliopsida</taxon>
        <taxon>Liliopsida</taxon>
        <taxon>Poales</taxon>
        <taxon>Poaceae</taxon>
        <taxon>PACMAD clade</taxon>
        <taxon>Panicoideae</taxon>
        <taxon>Panicodae</taxon>
        <taxon>Paniceae</taxon>
        <taxon>Panicinae</taxon>
        <taxon>Panicum</taxon>
        <taxon>Panicum sect. Hiantes</taxon>
    </lineage>
</organism>
<dbReference type="EMBL" id="CM029038">
    <property type="protein sequence ID" value="KAG2651310.1"/>
    <property type="molecule type" value="Genomic_DNA"/>
</dbReference>
<name>A0A8T0WU14_PANVG</name>
<dbReference type="InterPro" id="IPR055482">
    <property type="entry name" value="DUF7054"/>
</dbReference>
<dbReference type="AlphaFoldDB" id="A0A8T0WU14"/>
<feature type="compositionally biased region" description="Basic and acidic residues" evidence="1">
    <location>
        <begin position="71"/>
        <end position="85"/>
    </location>
</feature>
<evidence type="ECO:0000256" key="1">
    <source>
        <dbReference type="SAM" id="MobiDB-lite"/>
    </source>
</evidence>
<comment type="caution">
    <text evidence="3">The sequence shown here is derived from an EMBL/GenBank/DDBJ whole genome shotgun (WGS) entry which is preliminary data.</text>
</comment>
<dbReference type="Proteomes" id="UP000823388">
    <property type="component" value="Chromosome 1N"/>
</dbReference>
<protein>
    <recommendedName>
        <fullName evidence="2">DUF7054 domain-containing protein</fullName>
    </recommendedName>
</protein>
<feature type="domain" description="DUF7054" evidence="2">
    <location>
        <begin position="103"/>
        <end position="186"/>
    </location>
</feature>
<dbReference type="Pfam" id="PF23156">
    <property type="entry name" value="DUF7054"/>
    <property type="match status" value="1"/>
</dbReference>
<dbReference type="InterPro" id="IPR040358">
    <property type="entry name" value="At4g22758-like"/>
</dbReference>
<evidence type="ECO:0000313" key="3">
    <source>
        <dbReference type="EMBL" id="KAG2651310.1"/>
    </source>
</evidence>
<reference evidence="3" key="1">
    <citation type="submission" date="2020-05" db="EMBL/GenBank/DDBJ databases">
        <title>WGS assembly of Panicum virgatum.</title>
        <authorList>
            <person name="Lovell J.T."/>
            <person name="Jenkins J."/>
            <person name="Shu S."/>
            <person name="Juenger T.E."/>
            <person name="Schmutz J."/>
        </authorList>
    </citation>
    <scope>NUCLEOTIDE SEQUENCE</scope>
    <source>
        <strain evidence="3">AP13</strain>
    </source>
</reference>
<dbReference type="OrthoDB" id="651546at2759"/>
<dbReference type="PANTHER" id="PTHR33270">
    <property type="entry name" value="BNAC05G50380D PROTEIN"/>
    <property type="match status" value="1"/>
</dbReference>
<evidence type="ECO:0000313" key="4">
    <source>
        <dbReference type="Proteomes" id="UP000823388"/>
    </source>
</evidence>
<feature type="region of interest" description="Disordered" evidence="1">
    <location>
        <begin position="1"/>
        <end position="27"/>
    </location>
</feature>
<evidence type="ECO:0000259" key="2">
    <source>
        <dbReference type="Pfam" id="PF23156"/>
    </source>
</evidence>
<gene>
    <name evidence="3" type="ORF">PVAP13_1NG278800</name>
</gene>